<dbReference type="EMBL" id="NEVP01000006">
    <property type="protein sequence ID" value="OZI52109.1"/>
    <property type="molecule type" value="Genomic_DNA"/>
</dbReference>
<dbReference type="Proteomes" id="UP000216913">
    <property type="component" value="Unassembled WGS sequence"/>
</dbReference>
<dbReference type="AlphaFoldDB" id="A0A261TR67"/>
<name>A0A261TR67_9BORD</name>
<gene>
    <name evidence="1" type="ORF">CAL25_11485</name>
</gene>
<keyword evidence="2" id="KW-1185">Reference proteome</keyword>
<accession>A0A261TR67</accession>
<sequence>MLALPLMAQAQTGQAMRSDRPRVEAADLYYYEPPAGGIAAVALDRLARDLSRQPEVLRQVRDLDRGARLTFFTEARADGRRRLPTATLEAAQPAILLLLQRATTLECYGVVMARFLDETQRVRWNLAVIDHEPELAGPWREHEFDSVMAHLRGLPKNEVDPAAREQAWNRLIESLPPAERDEVERVMAMTETGPDEAATLCNLARTLQAALVKAPAAERRLLILPARR</sequence>
<protein>
    <submittedName>
        <fullName evidence="1">Uncharacterized protein</fullName>
    </submittedName>
</protein>
<organism evidence="1 2">
    <name type="scientific">Bordetella genomosp. 5</name>
    <dbReference type="NCBI Taxonomy" id="1395608"/>
    <lineage>
        <taxon>Bacteria</taxon>
        <taxon>Pseudomonadati</taxon>
        <taxon>Pseudomonadota</taxon>
        <taxon>Betaproteobacteria</taxon>
        <taxon>Burkholderiales</taxon>
        <taxon>Alcaligenaceae</taxon>
        <taxon>Bordetella</taxon>
    </lineage>
</organism>
<evidence type="ECO:0000313" key="2">
    <source>
        <dbReference type="Proteomes" id="UP000216913"/>
    </source>
</evidence>
<reference evidence="1 2" key="1">
    <citation type="submission" date="2017-05" db="EMBL/GenBank/DDBJ databases">
        <title>Complete and WGS of Bordetella genogroups.</title>
        <authorList>
            <person name="Spilker T."/>
            <person name="LiPuma J."/>
        </authorList>
    </citation>
    <scope>NUCLEOTIDE SEQUENCE [LARGE SCALE GENOMIC DNA]</scope>
    <source>
        <strain evidence="1 2">AU10456</strain>
    </source>
</reference>
<comment type="caution">
    <text evidence="1">The sequence shown here is derived from an EMBL/GenBank/DDBJ whole genome shotgun (WGS) entry which is preliminary data.</text>
</comment>
<proteinExistence type="predicted"/>
<evidence type="ECO:0000313" key="1">
    <source>
        <dbReference type="EMBL" id="OZI52109.1"/>
    </source>
</evidence>